<proteinExistence type="predicted"/>
<evidence type="ECO:0000313" key="1">
    <source>
        <dbReference type="EMBL" id="EDL88545.1"/>
    </source>
</evidence>
<dbReference type="AlphaFoldDB" id="A6KKG6"/>
<evidence type="ECO:0000313" key="2">
    <source>
        <dbReference type="Proteomes" id="UP000234681"/>
    </source>
</evidence>
<accession>A6KKG6</accession>
<protein>
    <submittedName>
        <fullName evidence="1">Uncharacterized protein</fullName>
    </submittedName>
</protein>
<name>A6KKG6_RAT</name>
<sequence>MWVFISVALRNLSTGATHSDDFCSSKNREVTFSNVCYEFCSSRLGVDGPSGCHSTLGACSLLAVLQPHGPLSEPSAALPWLPTAVPDTTKQVRLGDPVQRPLCCLLRQVPFKKTMSSLPVP</sequence>
<dbReference type="Proteomes" id="UP000234681">
    <property type="component" value="Chromosome 14"/>
</dbReference>
<gene>
    <name evidence="1" type="primary">RGD1559547_predicted</name>
    <name evidence="1" type="ORF">rCG_60467</name>
</gene>
<organism evidence="1 2">
    <name type="scientific">Rattus norvegicus</name>
    <name type="common">Rat</name>
    <dbReference type="NCBI Taxonomy" id="10116"/>
    <lineage>
        <taxon>Eukaryota</taxon>
        <taxon>Metazoa</taxon>
        <taxon>Chordata</taxon>
        <taxon>Craniata</taxon>
        <taxon>Vertebrata</taxon>
        <taxon>Euteleostomi</taxon>
        <taxon>Mammalia</taxon>
        <taxon>Eutheria</taxon>
        <taxon>Euarchontoglires</taxon>
        <taxon>Glires</taxon>
        <taxon>Rodentia</taxon>
        <taxon>Myomorpha</taxon>
        <taxon>Muroidea</taxon>
        <taxon>Muridae</taxon>
        <taxon>Murinae</taxon>
        <taxon>Rattus</taxon>
    </lineage>
</organism>
<reference evidence="1 2" key="1">
    <citation type="submission" date="2005-09" db="EMBL/GenBank/DDBJ databases">
        <authorList>
            <person name="Mural R.J."/>
            <person name="Li P.W."/>
            <person name="Adams M.D."/>
            <person name="Amanatides P.G."/>
            <person name="Baden-Tillson H."/>
            <person name="Barnstead M."/>
            <person name="Chin S.H."/>
            <person name="Dew I."/>
            <person name="Evans C.A."/>
            <person name="Ferriera S."/>
            <person name="Flanigan M."/>
            <person name="Fosler C."/>
            <person name="Glodek A."/>
            <person name="Gu Z."/>
            <person name="Holt R.A."/>
            <person name="Jennings D."/>
            <person name="Kraft C.L."/>
            <person name="Lu F."/>
            <person name="Nguyen T."/>
            <person name="Nusskern D.R."/>
            <person name="Pfannkoch C.M."/>
            <person name="Sitter C."/>
            <person name="Sutton G.G."/>
            <person name="Venter J.C."/>
            <person name="Wang Z."/>
            <person name="Woodage T."/>
            <person name="Zheng X.H."/>
            <person name="Zhong F."/>
        </authorList>
    </citation>
    <scope>NUCLEOTIDE SEQUENCE [LARGE SCALE GENOMIC DNA]</scope>
    <source>
        <strain>BN</strain>
        <strain evidence="2">Sprague-Dawley</strain>
    </source>
</reference>
<dbReference type="EMBL" id="CH474060">
    <property type="protein sequence ID" value="EDL88545.1"/>
    <property type="molecule type" value="Genomic_DNA"/>
</dbReference>